<evidence type="ECO:0000313" key="4">
    <source>
        <dbReference type="Proteomes" id="UP000314983"/>
    </source>
</evidence>
<evidence type="ECO:0000313" key="3">
    <source>
        <dbReference type="Ensembl" id="ENSEEEP00000023270.2"/>
    </source>
</evidence>
<reference evidence="3" key="4">
    <citation type="submission" date="2025-08" db="UniProtKB">
        <authorList>
            <consortium name="Ensembl"/>
        </authorList>
    </citation>
    <scope>IDENTIFICATION</scope>
</reference>
<evidence type="ECO:0008006" key="5">
    <source>
        <dbReference type="Google" id="ProtNLM"/>
    </source>
</evidence>
<dbReference type="InterPro" id="IPR003591">
    <property type="entry name" value="Leu-rich_rpt_typical-subtyp"/>
</dbReference>
<evidence type="ECO:0000256" key="1">
    <source>
        <dbReference type="ARBA" id="ARBA00022614"/>
    </source>
</evidence>
<keyword evidence="4" id="KW-1185">Reference proteome</keyword>
<accession>A0A4W4FEI4</accession>
<dbReference type="InterPro" id="IPR001611">
    <property type="entry name" value="Leu-rich_rpt"/>
</dbReference>
<dbReference type="PROSITE" id="PS51450">
    <property type="entry name" value="LRR"/>
    <property type="match status" value="1"/>
</dbReference>
<dbReference type="GeneTree" id="ENSGT00940000161095"/>
<reference evidence="3" key="3">
    <citation type="submission" date="2020-05" db="EMBL/GenBank/DDBJ databases">
        <title>Electrophorus electricus (electric eel) genome, fEleEle1, primary haplotype.</title>
        <authorList>
            <person name="Myers G."/>
            <person name="Meyer A."/>
            <person name="Fedrigo O."/>
            <person name="Formenti G."/>
            <person name="Rhie A."/>
            <person name="Tracey A."/>
            <person name="Sims Y."/>
            <person name="Jarvis E.D."/>
        </authorList>
    </citation>
    <scope>NUCLEOTIDE SEQUENCE [LARGE SCALE GENOMIC DNA]</scope>
</reference>
<keyword evidence="2" id="KW-0677">Repeat</keyword>
<dbReference type="SMART" id="SM00369">
    <property type="entry name" value="LRR_TYP"/>
    <property type="match status" value="6"/>
</dbReference>
<sequence>VYFLYFHILASLISHRIRGSPNSIKALILTDGLIETVDSAVLCGLSNMSVLVLSNNVIFTIMDNAFQNLTVLRTLLMDHNRITSQSLDRSTFSWLSKLEILQLGNNALRVIDGSWFQNSKALKALFLEGNLLTSLNSTSFGSSDLRNLETLGLSDNLITYVGQDSFHNLPRLRSLDLSRNRLQNAPNAFSYLSWLSLLNLDLNRWNCTCELRELASFLNSYIQSPRDQISEAIQYKNPLNSNIDLQGEGQAREQRNVTFALSGPMNNALIVPSKTPDRPSRINS</sequence>
<reference evidence="4" key="1">
    <citation type="journal article" date="2014" name="Science">
        <title>Nonhuman genetics. Genomic basis for the convergent evolution of electric organs.</title>
        <authorList>
            <person name="Gallant J.R."/>
            <person name="Traeger L.L."/>
            <person name="Volkening J.D."/>
            <person name="Moffett H."/>
            <person name="Chen P.H."/>
            <person name="Novina C.D."/>
            <person name="Phillips G.N.Jr."/>
            <person name="Anand R."/>
            <person name="Wells G.B."/>
            <person name="Pinch M."/>
            <person name="Guth R."/>
            <person name="Unguez G.A."/>
            <person name="Albert J.S."/>
            <person name="Zakon H.H."/>
            <person name="Samanta M.P."/>
            <person name="Sussman M.R."/>
        </authorList>
    </citation>
    <scope>NUCLEOTIDE SEQUENCE [LARGE SCALE GENOMIC DNA]</scope>
</reference>
<dbReference type="OMA" id="NRISTHR"/>
<dbReference type="Proteomes" id="UP000314983">
    <property type="component" value="Chromosome 7"/>
</dbReference>
<dbReference type="SUPFAM" id="SSF52058">
    <property type="entry name" value="L domain-like"/>
    <property type="match status" value="1"/>
</dbReference>
<dbReference type="GO" id="GO:0005886">
    <property type="term" value="C:plasma membrane"/>
    <property type="evidence" value="ECO:0007669"/>
    <property type="project" value="TreeGrafter"/>
</dbReference>
<name>A0A4W4FEI4_ELEEL</name>
<keyword evidence="1" id="KW-0433">Leucine-rich repeat</keyword>
<reference evidence="3" key="5">
    <citation type="submission" date="2025-09" db="UniProtKB">
        <authorList>
            <consortium name="Ensembl"/>
        </authorList>
    </citation>
    <scope>IDENTIFICATION</scope>
</reference>
<reference evidence="4" key="2">
    <citation type="journal article" date="2017" name="Sci. Adv.">
        <title>A tail of two voltages: Proteomic comparison of the three electric organs of the electric eel.</title>
        <authorList>
            <person name="Traeger L.L."/>
            <person name="Sabat G."/>
            <person name="Barrett-Wilt G.A."/>
            <person name="Wells G.B."/>
            <person name="Sussman M.R."/>
        </authorList>
    </citation>
    <scope>NUCLEOTIDE SEQUENCE [LARGE SCALE GENOMIC DNA]</scope>
</reference>
<evidence type="ECO:0000256" key="2">
    <source>
        <dbReference type="ARBA" id="ARBA00022737"/>
    </source>
</evidence>
<protein>
    <recommendedName>
        <fullName evidence="5">LRRCT domain-containing protein</fullName>
    </recommendedName>
</protein>
<dbReference type="Pfam" id="PF13855">
    <property type="entry name" value="LRR_8"/>
    <property type="match status" value="3"/>
</dbReference>
<dbReference type="Ensembl" id="ENSEEET00000023530.2">
    <property type="protein sequence ID" value="ENSEEEP00000023270.2"/>
    <property type="gene ID" value="ENSEEEG00000011281.2"/>
</dbReference>
<dbReference type="PANTHER" id="PTHR24369">
    <property type="entry name" value="ANTIGEN BSP, PUTATIVE-RELATED"/>
    <property type="match status" value="1"/>
</dbReference>
<dbReference type="AlphaFoldDB" id="A0A4W4FEI4"/>
<dbReference type="STRING" id="8005.ENSEEEP00000023270"/>
<proteinExistence type="predicted"/>
<dbReference type="InterPro" id="IPR032675">
    <property type="entry name" value="LRR_dom_sf"/>
</dbReference>
<dbReference type="PANTHER" id="PTHR24369:SF213">
    <property type="entry name" value="INSULIN LIKE GROWTH FACTOR BINDING PROTEIN ACID LABILE SUBUNIT"/>
    <property type="match status" value="1"/>
</dbReference>
<dbReference type="InterPro" id="IPR050541">
    <property type="entry name" value="LRR_TM_domain-containing"/>
</dbReference>
<organism evidence="3 4">
    <name type="scientific">Electrophorus electricus</name>
    <name type="common">Electric eel</name>
    <name type="synonym">Gymnotus electricus</name>
    <dbReference type="NCBI Taxonomy" id="8005"/>
    <lineage>
        <taxon>Eukaryota</taxon>
        <taxon>Metazoa</taxon>
        <taxon>Chordata</taxon>
        <taxon>Craniata</taxon>
        <taxon>Vertebrata</taxon>
        <taxon>Euteleostomi</taxon>
        <taxon>Actinopterygii</taxon>
        <taxon>Neopterygii</taxon>
        <taxon>Teleostei</taxon>
        <taxon>Ostariophysi</taxon>
        <taxon>Gymnotiformes</taxon>
        <taxon>Gymnotoidei</taxon>
        <taxon>Gymnotidae</taxon>
        <taxon>Electrophorus</taxon>
    </lineage>
</organism>
<dbReference type="Gene3D" id="3.80.10.10">
    <property type="entry name" value="Ribonuclease Inhibitor"/>
    <property type="match status" value="2"/>
</dbReference>